<evidence type="ECO:0000256" key="1">
    <source>
        <dbReference type="ARBA" id="ARBA00004651"/>
    </source>
</evidence>
<dbReference type="InterPro" id="IPR036259">
    <property type="entry name" value="MFS_trans_sf"/>
</dbReference>
<name>A0AAC9PPY4_9PSEU</name>
<dbReference type="NCBIfam" id="TIGR00711">
    <property type="entry name" value="efflux_EmrB"/>
    <property type="match status" value="1"/>
</dbReference>
<evidence type="ECO:0000256" key="6">
    <source>
        <dbReference type="ARBA" id="ARBA00023136"/>
    </source>
</evidence>
<keyword evidence="5 7" id="KW-1133">Transmembrane helix</keyword>
<keyword evidence="3" id="KW-1003">Cell membrane</keyword>
<dbReference type="Gene3D" id="1.20.1720.10">
    <property type="entry name" value="Multidrug resistance protein D"/>
    <property type="match status" value="1"/>
</dbReference>
<accession>A0AAC9PPY4</accession>
<dbReference type="RefSeq" id="WP_075738427.1">
    <property type="nucleotide sequence ID" value="NZ_CP016076.1"/>
</dbReference>
<dbReference type="InterPro" id="IPR004638">
    <property type="entry name" value="EmrB-like"/>
</dbReference>
<dbReference type="Proteomes" id="UP000185511">
    <property type="component" value="Chromosome"/>
</dbReference>
<dbReference type="AlphaFoldDB" id="A0AAC9PPY4"/>
<comment type="subcellular location">
    <subcellularLocation>
        <location evidence="1">Cell membrane</location>
        <topology evidence="1">Multi-pass membrane protein</topology>
    </subcellularLocation>
</comment>
<dbReference type="PANTHER" id="PTHR42718">
    <property type="entry name" value="MAJOR FACILITATOR SUPERFAMILY MULTIDRUG TRANSPORTER MFSC"/>
    <property type="match status" value="1"/>
</dbReference>
<feature type="transmembrane region" description="Helical" evidence="7">
    <location>
        <begin position="21"/>
        <end position="46"/>
    </location>
</feature>
<dbReference type="InterPro" id="IPR011701">
    <property type="entry name" value="MFS"/>
</dbReference>
<evidence type="ECO:0000256" key="3">
    <source>
        <dbReference type="ARBA" id="ARBA00022475"/>
    </source>
</evidence>
<protein>
    <submittedName>
        <fullName evidence="9">Drug resistance transporter, EmrB/QacA subfamily</fullName>
    </submittedName>
</protein>
<dbReference type="Pfam" id="PF07690">
    <property type="entry name" value="MFS_1"/>
    <property type="match status" value="1"/>
</dbReference>
<evidence type="ECO:0000259" key="8">
    <source>
        <dbReference type="PROSITE" id="PS50850"/>
    </source>
</evidence>
<dbReference type="CDD" id="cd17321">
    <property type="entry name" value="MFS_MMR_MDR_like"/>
    <property type="match status" value="1"/>
</dbReference>
<feature type="transmembrane region" description="Helical" evidence="7">
    <location>
        <begin position="113"/>
        <end position="134"/>
    </location>
</feature>
<feature type="transmembrane region" description="Helical" evidence="7">
    <location>
        <begin position="174"/>
        <end position="196"/>
    </location>
</feature>
<organism evidence="9 10">
    <name type="scientific">Actinoalloteichus fjordicus</name>
    <dbReference type="NCBI Taxonomy" id="1612552"/>
    <lineage>
        <taxon>Bacteria</taxon>
        <taxon>Bacillati</taxon>
        <taxon>Actinomycetota</taxon>
        <taxon>Actinomycetes</taxon>
        <taxon>Pseudonocardiales</taxon>
        <taxon>Pseudonocardiaceae</taxon>
        <taxon>Actinoalloteichus</taxon>
    </lineage>
</organism>
<proteinExistence type="predicted"/>
<evidence type="ECO:0000313" key="9">
    <source>
        <dbReference type="EMBL" id="APU12529.1"/>
    </source>
</evidence>
<keyword evidence="2" id="KW-0813">Transport</keyword>
<evidence type="ECO:0000256" key="2">
    <source>
        <dbReference type="ARBA" id="ARBA00022448"/>
    </source>
</evidence>
<keyword evidence="6 7" id="KW-0472">Membrane</keyword>
<evidence type="ECO:0000313" key="10">
    <source>
        <dbReference type="Proteomes" id="UP000185511"/>
    </source>
</evidence>
<dbReference type="GO" id="GO:0005886">
    <property type="term" value="C:plasma membrane"/>
    <property type="evidence" value="ECO:0007669"/>
    <property type="project" value="UniProtKB-SubCell"/>
</dbReference>
<feature type="transmembrane region" description="Helical" evidence="7">
    <location>
        <begin position="88"/>
        <end position="107"/>
    </location>
</feature>
<feature type="transmembrane region" description="Helical" evidence="7">
    <location>
        <begin position="412"/>
        <end position="429"/>
    </location>
</feature>
<feature type="transmembrane region" description="Helical" evidence="7">
    <location>
        <begin position="338"/>
        <end position="356"/>
    </location>
</feature>
<feature type="transmembrane region" description="Helical" evidence="7">
    <location>
        <begin position="368"/>
        <end position="391"/>
    </location>
</feature>
<dbReference type="GO" id="GO:0022857">
    <property type="term" value="F:transmembrane transporter activity"/>
    <property type="evidence" value="ECO:0007669"/>
    <property type="project" value="InterPro"/>
</dbReference>
<evidence type="ECO:0000256" key="4">
    <source>
        <dbReference type="ARBA" id="ARBA00022692"/>
    </source>
</evidence>
<keyword evidence="10" id="KW-1185">Reference proteome</keyword>
<keyword evidence="4 7" id="KW-0812">Transmembrane</keyword>
<feature type="transmembrane region" description="Helical" evidence="7">
    <location>
        <begin position="58"/>
        <end position="76"/>
    </location>
</feature>
<feature type="transmembrane region" description="Helical" evidence="7">
    <location>
        <begin position="146"/>
        <end position="168"/>
    </location>
</feature>
<feature type="transmembrane region" description="Helical" evidence="7">
    <location>
        <begin position="441"/>
        <end position="465"/>
    </location>
</feature>
<dbReference type="PROSITE" id="PS50850">
    <property type="entry name" value="MFS"/>
    <property type="match status" value="1"/>
</dbReference>
<feature type="transmembrane region" description="Helical" evidence="7">
    <location>
        <begin position="276"/>
        <end position="299"/>
    </location>
</feature>
<dbReference type="PANTHER" id="PTHR42718:SF42">
    <property type="entry name" value="EXPORT PROTEIN"/>
    <property type="match status" value="1"/>
</dbReference>
<gene>
    <name evidence="9" type="ORF">UA74_02210</name>
</gene>
<feature type="transmembrane region" description="Helical" evidence="7">
    <location>
        <begin position="234"/>
        <end position="255"/>
    </location>
</feature>
<evidence type="ECO:0000256" key="5">
    <source>
        <dbReference type="ARBA" id="ARBA00022989"/>
    </source>
</evidence>
<feature type="transmembrane region" description="Helical" evidence="7">
    <location>
        <begin position="305"/>
        <end position="326"/>
    </location>
</feature>
<dbReference type="SUPFAM" id="SSF103473">
    <property type="entry name" value="MFS general substrate transporter"/>
    <property type="match status" value="1"/>
</dbReference>
<reference evidence="10" key="1">
    <citation type="submission" date="2016-06" db="EMBL/GenBank/DDBJ databases">
        <title>Complete genome sequence of Actinoalloteichus fjordicus DSM 46855 (=ADI127-17), type strain of the new species Actinoalloteichus fjordicus.</title>
        <authorList>
            <person name="Ruckert C."/>
            <person name="Nouioui I."/>
            <person name="Willmese J."/>
            <person name="van Wezel G."/>
            <person name="Klenk H.-P."/>
            <person name="Kalinowski J."/>
            <person name="Zotchev S.B."/>
        </authorList>
    </citation>
    <scope>NUCLEOTIDE SEQUENCE [LARGE SCALE GENOMIC DNA]</scope>
    <source>
        <strain evidence="10">ADI127-7</strain>
    </source>
</reference>
<dbReference type="InterPro" id="IPR020846">
    <property type="entry name" value="MFS_dom"/>
</dbReference>
<feature type="domain" description="Major facilitator superfamily (MFS) profile" evidence="8">
    <location>
        <begin position="22"/>
        <end position="468"/>
    </location>
</feature>
<dbReference type="KEGG" id="acad:UA74_02210"/>
<feature type="transmembrane region" description="Helical" evidence="7">
    <location>
        <begin position="208"/>
        <end position="228"/>
    </location>
</feature>
<evidence type="ECO:0000256" key="7">
    <source>
        <dbReference type="SAM" id="Phobius"/>
    </source>
</evidence>
<dbReference type="Gene3D" id="1.20.1250.20">
    <property type="entry name" value="MFS general substrate transporter like domains"/>
    <property type="match status" value="1"/>
</dbReference>
<dbReference type="EMBL" id="CP016076">
    <property type="protein sequence ID" value="APU12529.1"/>
    <property type="molecule type" value="Genomic_DNA"/>
</dbReference>
<sequence>MAAGAAARPGQVRLGTATGRLLLLATVLGSAIAGIDATVVNVALPVLGRDLDADFADLQWTVNGYTLTLASLILLGGSLGDRYGRRRVFVVGIVWFAVASALCAVAVGVEMLVASRVLQGIGGALLTPGSLALISASFHPEDRAKAIGAWSGFGGIATAIGPFLGGWLVEGPGWRWIFLINLPLAAAVVALVLRAVPESRDPAAAPRLDVLGGLLGVLGLGGATFALIAAGGGWSATVGVGAVIGIAALAGFVTTERRRRYPMLPPDIFANRQFTSANLVTATVYAALGGVFFLLVVQLQVAAGFSPILAGTALLPVTLIMLALSARVGGLADRLGPRLFLSGGPLLAAGGVLLMLRIGPGSSYPRDVLPAVIVFGLGLALIVAPLTATVLTAAETRHAGVASGVNNAIARASGLLAVAVLPMAAGISGDDYQDATAFTHGFHIAMVLCAALLVFGGLIGALLISDRPDRPGTARPRGHYCAIDGPPVQAGRRVR</sequence>